<dbReference type="RefSeq" id="WP_308448581.1">
    <property type="nucleotide sequence ID" value="NZ_JAJEQC010000002.1"/>
</dbReference>
<dbReference type="GO" id="GO:0008270">
    <property type="term" value="F:zinc ion binding"/>
    <property type="evidence" value="ECO:0007669"/>
    <property type="project" value="UniProtKB-UniRule"/>
</dbReference>
<dbReference type="FunFam" id="3.40.140.10:FF:000008">
    <property type="entry name" value="Cytidine deaminase"/>
    <property type="match status" value="1"/>
</dbReference>
<comment type="similarity">
    <text evidence="3 14">Belongs to the cytidine and deoxycytidylate deaminase family.</text>
</comment>
<dbReference type="Gene3D" id="3.40.140.10">
    <property type="entry name" value="Cytidine Deaminase, domain 2"/>
    <property type="match status" value="1"/>
</dbReference>
<feature type="active site" description="Proton donor" evidence="12">
    <location>
        <position position="58"/>
    </location>
</feature>
<feature type="binding site" evidence="13">
    <location>
        <position position="56"/>
    </location>
    <ligand>
        <name>Zn(2+)</name>
        <dbReference type="ChEBI" id="CHEBI:29105"/>
        <note>catalytic</note>
    </ligand>
</feature>
<evidence type="ECO:0000256" key="4">
    <source>
        <dbReference type="ARBA" id="ARBA00012783"/>
    </source>
</evidence>
<evidence type="ECO:0000256" key="2">
    <source>
        <dbReference type="ARBA" id="ARBA00003949"/>
    </source>
</evidence>
<comment type="caution">
    <text evidence="16">The sequence shown here is derived from an EMBL/GenBank/DDBJ whole genome shotgun (WGS) entry which is preliminary data.</text>
</comment>
<feature type="binding site" evidence="13">
    <location>
        <position position="97"/>
    </location>
    <ligand>
        <name>Zn(2+)</name>
        <dbReference type="ChEBI" id="CHEBI:29105"/>
        <note>catalytic</note>
    </ligand>
</feature>
<reference evidence="16" key="1">
    <citation type="submission" date="2021-10" db="EMBL/GenBank/DDBJ databases">
        <title>Anaerobic single-cell dispensing facilitates the cultivation of human gut bacteria.</title>
        <authorList>
            <person name="Afrizal A."/>
        </authorList>
    </citation>
    <scope>NUCLEOTIDE SEQUENCE</scope>
    <source>
        <strain evidence="16">CLA-AA-H250</strain>
    </source>
</reference>
<dbReference type="Pfam" id="PF00383">
    <property type="entry name" value="dCMP_cyt_deam_1"/>
    <property type="match status" value="1"/>
</dbReference>
<dbReference type="InterPro" id="IPR050202">
    <property type="entry name" value="Cyt/Deoxycyt_deaminase"/>
</dbReference>
<evidence type="ECO:0000256" key="7">
    <source>
        <dbReference type="ARBA" id="ARBA00022801"/>
    </source>
</evidence>
<dbReference type="NCBIfam" id="NF004064">
    <property type="entry name" value="PRK05578.1"/>
    <property type="match status" value="1"/>
</dbReference>
<evidence type="ECO:0000256" key="14">
    <source>
        <dbReference type="RuleBase" id="RU364006"/>
    </source>
</evidence>
<dbReference type="EMBL" id="JAJEQC010000002">
    <property type="protein sequence ID" value="MCC2135997.1"/>
    <property type="molecule type" value="Genomic_DNA"/>
</dbReference>
<comment type="catalytic activity">
    <reaction evidence="10 14">
        <text>2'-deoxycytidine + H2O + H(+) = 2'-deoxyuridine + NH4(+)</text>
        <dbReference type="Rhea" id="RHEA:13433"/>
        <dbReference type="ChEBI" id="CHEBI:15377"/>
        <dbReference type="ChEBI" id="CHEBI:15378"/>
        <dbReference type="ChEBI" id="CHEBI:15698"/>
        <dbReference type="ChEBI" id="CHEBI:16450"/>
        <dbReference type="ChEBI" id="CHEBI:28938"/>
        <dbReference type="EC" id="3.5.4.5"/>
    </reaction>
</comment>
<dbReference type="EC" id="3.5.4.5" evidence="4 14"/>
<dbReference type="Proteomes" id="UP001199424">
    <property type="component" value="Unassembled WGS sequence"/>
</dbReference>
<evidence type="ECO:0000256" key="13">
    <source>
        <dbReference type="PIRSR" id="PIRSR606262-3"/>
    </source>
</evidence>
<evidence type="ECO:0000259" key="15">
    <source>
        <dbReference type="PROSITE" id="PS51747"/>
    </source>
</evidence>
<evidence type="ECO:0000256" key="8">
    <source>
        <dbReference type="ARBA" id="ARBA00022833"/>
    </source>
</evidence>
<organism evidence="16 17">
    <name type="scientific">Hominenteromicrobium mulieris</name>
    <dbReference type="NCBI Taxonomy" id="2885357"/>
    <lineage>
        <taxon>Bacteria</taxon>
        <taxon>Bacillati</taxon>
        <taxon>Bacillota</taxon>
        <taxon>Clostridia</taxon>
        <taxon>Eubacteriales</taxon>
        <taxon>Oscillospiraceae</taxon>
        <taxon>Hominenteromicrobium</taxon>
    </lineage>
</organism>
<dbReference type="PROSITE" id="PS51747">
    <property type="entry name" value="CYT_DCMP_DEAMINASES_2"/>
    <property type="match status" value="1"/>
</dbReference>
<accession>A0AAE3AGQ9</accession>
<dbReference type="SUPFAM" id="SSF53927">
    <property type="entry name" value="Cytidine deaminase-like"/>
    <property type="match status" value="1"/>
</dbReference>
<sequence>MTNEVIKKLSEAALNVRKKAYCPYSGFAVGAALLAKSGEIYTGVNIENAAFTPTNCAERTAFFTAIAKGERDFVAVAIAGGKAGEEPEDFCAPCGVCRQVMREFCGDAFVIILAKPGEEKVYTLKDLLPQSFSPRDVLGEKAKR</sequence>
<evidence type="ECO:0000256" key="1">
    <source>
        <dbReference type="ARBA" id="ARBA00001947"/>
    </source>
</evidence>
<comment type="catalytic activity">
    <reaction evidence="11 14">
        <text>cytidine + H2O + H(+) = uridine + NH4(+)</text>
        <dbReference type="Rhea" id="RHEA:16069"/>
        <dbReference type="ChEBI" id="CHEBI:15377"/>
        <dbReference type="ChEBI" id="CHEBI:15378"/>
        <dbReference type="ChEBI" id="CHEBI:16704"/>
        <dbReference type="ChEBI" id="CHEBI:17562"/>
        <dbReference type="ChEBI" id="CHEBI:28938"/>
        <dbReference type="EC" id="3.5.4.5"/>
    </reaction>
</comment>
<keyword evidence="6 13" id="KW-0479">Metal-binding</keyword>
<comment type="cofactor">
    <cofactor evidence="1 13 14">
        <name>Zn(2+)</name>
        <dbReference type="ChEBI" id="CHEBI:29105"/>
    </cofactor>
</comment>
<dbReference type="AlphaFoldDB" id="A0AAE3AGQ9"/>
<dbReference type="CDD" id="cd01283">
    <property type="entry name" value="cytidine_deaminase"/>
    <property type="match status" value="1"/>
</dbReference>
<evidence type="ECO:0000313" key="16">
    <source>
        <dbReference type="EMBL" id="MCC2135997.1"/>
    </source>
</evidence>
<keyword evidence="7 14" id="KW-0378">Hydrolase</keyword>
<keyword evidence="8 13" id="KW-0862">Zinc</keyword>
<dbReference type="GO" id="GO:0055086">
    <property type="term" value="P:nucleobase-containing small molecule metabolic process"/>
    <property type="evidence" value="ECO:0007669"/>
    <property type="project" value="UniProtKB-ARBA"/>
</dbReference>
<evidence type="ECO:0000256" key="11">
    <source>
        <dbReference type="ARBA" id="ARBA00049558"/>
    </source>
</evidence>
<dbReference type="InterPro" id="IPR002125">
    <property type="entry name" value="CMP_dCMP_dom"/>
</dbReference>
<feature type="binding site" evidence="13">
    <location>
        <position position="94"/>
    </location>
    <ligand>
        <name>Zn(2+)</name>
        <dbReference type="ChEBI" id="CHEBI:29105"/>
        <note>catalytic</note>
    </ligand>
</feature>
<evidence type="ECO:0000256" key="12">
    <source>
        <dbReference type="PIRSR" id="PIRSR606262-1"/>
    </source>
</evidence>
<proteinExistence type="inferred from homology"/>
<evidence type="ECO:0000313" key="17">
    <source>
        <dbReference type="Proteomes" id="UP001199424"/>
    </source>
</evidence>
<comment type="function">
    <text evidence="2 14">This enzyme scavenges exogenous and endogenous cytidine and 2'-deoxycytidine for UMP synthesis.</text>
</comment>
<dbReference type="InterPro" id="IPR006262">
    <property type="entry name" value="Cyt_deam_tetra"/>
</dbReference>
<dbReference type="PANTHER" id="PTHR11644:SF2">
    <property type="entry name" value="CYTIDINE DEAMINASE"/>
    <property type="match status" value="1"/>
</dbReference>
<gene>
    <name evidence="16" type="primary">cdd</name>
    <name evidence="16" type="ORF">LKD31_03080</name>
</gene>
<dbReference type="NCBIfam" id="TIGR01354">
    <property type="entry name" value="cyt_deam_tetra"/>
    <property type="match status" value="1"/>
</dbReference>
<protein>
    <recommendedName>
        <fullName evidence="5 14">Cytidine deaminase</fullName>
        <ecNumber evidence="4 14">3.5.4.5</ecNumber>
    </recommendedName>
    <alternativeName>
        <fullName evidence="9 14">Cytidine aminohydrolase</fullName>
    </alternativeName>
</protein>
<evidence type="ECO:0000256" key="3">
    <source>
        <dbReference type="ARBA" id="ARBA00006576"/>
    </source>
</evidence>
<feature type="domain" description="CMP/dCMP-type deaminase" evidence="15">
    <location>
        <begin position="4"/>
        <end position="135"/>
    </location>
</feature>
<dbReference type="GO" id="GO:0004126">
    <property type="term" value="F:cytidine deaminase activity"/>
    <property type="evidence" value="ECO:0007669"/>
    <property type="project" value="UniProtKB-UniRule"/>
</dbReference>
<dbReference type="InterPro" id="IPR016193">
    <property type="entry name" value="Cytidine_deaminase-like"/>
</dbReference>
<dbReference type="PANTHER" id="PTHR11644">
    <property type="entry name" value="CYTIDINE DEAMINASE"/>
    <property type="match status" value="1"/>
</dbReference>
<dbReference type="GO" id="GO:0072527">
    <property type="term" value="P:pyrimidine-containing compound metabolic process"/>
    <property type="evidence" value="ECO:0007669"/>
    <property type="project" value="UniProtKB-ARBA"/>
</dbReference>
<evidence type="ECO:0000256" key="6">
    <source>
        <dbReference type="ARBA" id="ARBA00022723"/>
    </source>
</evidence>
<name>A0AAE3AGQ9_9FIRM</name>
<evidence type="ECO:0000256" key="9">
    <source>
        <dbReference type="ARBA" id="ARBA00032005"/>
    </source>
</evidence>
<keyword evidence="17" id="KW-1185">Reference proteome</keyword>
<dbReference type="GO" id="GO:0005829">
    <property type="term" value="C:cytosol"/>
    <property type="evidence" value="ECO:0007669"/>
    <property type="project" value="TreeGrafter"/>
</dbReference>
<evidence type="ECO:0000256" key="10">
    <source>
        <dbReference type="ARBA" id="ARBA00049252"/>
    </source>
</evidence>
<evidence type="ECO:0000256" key="5">
    <source>
        <dbReference type="ARBA" id="ARBA00018266"/>
    </source>
</evidence>